<evidence type="ECO:0000256" key="3">
    <source>
        <dbReference type="ARBA" id="ARBA00022475"/>
    </source>
</evidence>
<evidence type="ECO:0000256" key="2">
    <source>
        <dbReference type="ARBA" id="ARBA00022448"/>
    </source>
</evidence>
<reference evidence="9 10" key="1">
    <citation type="submission" date="2024-06" db="EMBL/GenBank/DDBJ databases">
        <authorList>
            <person name="Kraege A."/>
            <person name="Thomma B."/>
        </authorList>
    </citation>
    <scope>NUCLEOTIDE SEQUENCE [LARGE SCALE GENOMIC DNA]</scope>
</reference>
<keyword evidence="5 8" id="KW-0812">Transmembrane</keyword>
<feature type="transmembrane region" description="Helical" evidence="8">
    <location>
        <begin position="373"/>
        <end position="392"/>
    </location>
</feature>
<keyword evidence="6 8" id="KW-1133">Transmembrane helix</keyword>
<organism evidence="9 10">
    <name type="scientific">Coccomyxa viridis</name>
    <dbReference type="NCBI Taxonomy" id="1274662"/>
    <lineage>
        <taxon>Eukaryota</taxon>
        <taxon>Viridiplantae</taxon>
        <taxon>Chlorophyta</taxon>
        <taxon>core chlorophytes</taxon>
        <taxon>Trebouxiophyceae</taxon>
        <taxon>Trebouxiophyceae incertae sedis</taxon>
        <taxon>Coccomyxaceae</taxon>
        <taxon>Coccomyxa</taxon>
    </lineage>
</organism>
<dbReference type="PANTHER" id="PTHR32195:SF26">
    <property type="entry name" value="TRYPTOPHAN OR TYROSINE TRANSPORTER PROTEIN"/>
    <property type="match status" value="1"/>
</dbReference>
<feature type="transmembrane region" description="Helical" evidence="8">
    <location>
        <begin position="44"/>
        <end position="66"/>
    </location>
</feature>
<accession>A0ABP1FRG8</accession>
<feature type="transmembrane region" description="Helical" evidence="8">
    <location>
        <begin position="257"/>
        <end position="281"/>
    </location>
</feature>
<keyword evidence="2" id="KW-0813">Transport</keyword>
<evidence type="ECO:0000313" key="9">
    <source>
        <dbReference type="EMBL" id="CAL5222535.1"/>
    </source>
</evidence>
<feature type="transmembrane region" description="Helical" evidence="8">
    <location>
        <begin position="126"/>
        <end position="142"/>
    </location>
</feature>
<dbReference type="Gene3D" id="1.20.1740.10">
    <property type="entry name" value="Amino acid/polyamine transporter I"/>
    <property type="match status" value="1"/>
</dbReference>
<feature type="transmembrane region" description="Helical" evidence="8">
    <location>
        <begin position="162"/>
        <end position="180"/>
    </location>
</feature>
<dbReference type="Pfam" id="PF03222">
    <property type="entry name" value="Trp_Tyr_perm"/>
    <property type="match status" value="1"/>
</dbReference>
<dbReference type="PANTHER" id="PTHR32195">
    <property type="entry name" value="OS07G0662800 PROTEIN"/>
    <property type="match status" value="1"/>
</dbReference>
<evidence type="ECO:0000256" key="8">
    <source>
        <dbReference type="SAM" id="Phobius"/>
    </source>
</evidence>
<comment type="caution">
    <text evidence="9">The sequence shown here is derived from an EMBL/GenBank/DDBJ whole genome shotgun (WGS) entry which is preliminary data.</text>
</comment>
<feature type="transmembrane region" description="Helical" evidence="8">
    <location>
        <begin position="413"/>
        <end position="434"/>
    </location>
</feature>
<evidence type="ECO:0000256" key="6">
    <source>
        <dbReference type="ARBA" id="ARBA00022989"/>
    </source>
</evidence>
<feature type="transmembrane region" description="Helical" evidence="8">
    <location>
        <begin position="223"/>
        <end position="245"/>
    </location>
</feature>
<feature type="transmembrane region" description="Helical" evidence="8">
    <location>
        <begin position="301"/>
        <end position="327"/>
    </location>
</feature>
<protein>
    <submittedName>
        <fullName evidence="9">G4910 protein</fullName>
    </submittedName>
</protein>
<gene>
    <name evidence="9" type="primary">g4910</name>
    <name evidence="9" type="ORF">VP750_LOCUS4194</name>
</gene>
<keyword evidence="4" id="KW-0997">Cell inner membrane</keyword>
<evidence type="ECO:0000256" key="7">
    <source>
        <dbReference type="ARBA" id="ARBA00023136"/>
    </source>
</evidence>
<dbReference type="Proteomes" id="UP001497392">
    <property type="component" value="Unassembled WGS sequence"/>
</dbReference>
<evidence type="ECO:0000256" key="4">
    <source>
        <dbReference type="ARBA" id="ARBA00022519"/>
    </source>
</evidence>
<evidence type="ECO:0000256" key="1">
    <source>
        <dbReference type="ARBA" id="ARBA00004429"/>
    </source>
</evidence>
<keyword evidence="3" id="KW-1003">Cell membrane</keyword>
<comment type="subcellular location">
    <subcellularLocation>
        <location evidence="1">Cell inner membrane</location>
        <topology evidence="1">Multi-pass membrane protein</topology>
    </subcellularLocation>
</comment>
<proteinExistence type="predicted"/>
<feature type="transmembrane region" description="Helical" evidence="8">
    <location>
        <begin position="348"/>
        <end position="367"/>
    </location>
</feature>
<keyword evidence="7 8" id="KW-0472">Membrane</keyword>
<name>A0ABP1FRG8_9CHLO</name>
<feature type="transmembrane region" description="Helical" evidence="8">
    <location>
        <begin position="192"/>
        <end position="211"/>
    </location>
</feature>
<sequence length="437" mass="45923">MPKARRFAMHARASTDKDLLPRLSQQERLFSNLDGSMKHEAGSLYGSVALIAGTTVGAGILALPYTTQDSGFIPSSASLFGTYVFSIVTGLLLAEANVNLMCELGKGGVSITSISRTTLGTAGERATTVIYIALHYALLVAYTAKSGELLQQIFGGSLDAPVTVYSVGFCGLLAALCYGLRPAQLDKANTGLLGAVFVSFAGLVWAVSGQVRAENLLHTNWSAVSQTLPVLSLAFVYQNVVPVVCSRLEGDLGKIRTAIIGGLSIPLLMFIVWNGAILGSIDQAPGSGQRVDPLSLLTQSSGPAGLLIQVFSLFAIATSYIGFVLGLTDFLADLLKLPSGQQQQKAPYALTVIPPFILAALFPQIFFKALDFAGTYGVLTLFGLVPAASVWSQRYNNNNRLAAFRAVPGGKPVLLAVGLSAGGIIVNQFFSSILGSH</sequence>
<keyword evidence="10" id="KW-1185">Reference proteome</keyword>
<feature type="transmembrane region" description="Helical" evidence="8">
    <location>
        <begin position="72"/>
        <end position="94"/>
    </location>
</feature>
<evidence type="ECO:0000313" key="10">
    <source>
        <dbReference type="Proteomes" id="UP001497392"/>
    </source>
</evidence>
<dbReference type="EMBL" id="CAXHTA020000007">
    <property type="protein sequence ID" value="CAL5222535.1"/>
    <property type="molecule type" value="Genomic_DNA"/>
</dbReference>
<evidence type="ECO:0000256" key="5">
    <source>
        <dbReference type="ARBA" id="ARBA00022692"/>
    </source>
</evidence>
<dbReference type="InterPro" id="IPR018227">
    <property type="entry name" value="Amino_acid_transport_2"/>
</dbReference>